<dbReference type="InParanoid" id="A0A163DAK0"/>
<dbReference type="EMBL" id="KV440990">
    <property type="protein sequence ID" value="OAD69980.1"/>
    <property type="molecule type" value="Genomic_DNA"/>
</dbReference>
<evidence type="ECO:0000256" key="1">
    <source>
        <dbReference type="SAM" id="Coils"/>
    </source>
</evidence>
<accession>A0A163DAK0</accession>
<reference evidence="4" key="1">
    <citation type="submission" date="2015-06" db="EMBL/GenBank/DDBJ databases">
        <title>Expansion of signal transduction pathways in fungi by whole-genome duplication.</title>
        <authorList>
            <consortium name="DOE Joint Genome Institute"/>
            <person name="Corrochano L.M."/>
            <person name="Kuo A."/>
            <person name="Marcet-Houben M."/>
            <person name="Polaino S."/>
            <person name="Salamov A."/>
            <person name="Villalobos J.M."/>
            <person name="Alvarez M.I."/>
            <person name="Avalos J."/>
            <person name="Benito E.P."/>
            <person name="Benoit I."/>
            <person name="Burger G."/>
            <person name="Camino L.P."/>
            <person name="Canovas D."/>
            <person name="Cerda-Olmedo E."/>
            <person name="Cheng J.-F."/>
            <person name="Dominguez A."/>
            <person name="Elias M."/>
            <person name="Eslava A.P."/>
            <person name="Glaser F."/>
            <person name="Grimwood J."/>
            <person name="Gutierrez G."/>
            <person name="Heitman J."/>
            <person name="Henrissat B."/>
            <person name="Iturriaga E.A."/>
            <person name="Lang B.F."/>
            <person name="Lavin J.L."/>
            <person name="Lee S."/>
            <person name="Li W."/>
            <person name="Lindquist E."/>
            <person name="Lopez-Garcia S."/>
            <person name="Luque E.M."/>
            <person name="Marcos A.T."/>
            <person name="Martin J."/>
            <person name="McCluskey K."/>
            <person name="Medina H.R."/>
            <person name="Miralles-Duran A."/>
            <person name="Miyazaki A."/>
            <person name="Munoz-Torres E."/>
            <person name="Oguiza J.A."/>
            <person name="Ohm R."/>
            <person name="Olmedo M."/>
            <person name="Orejas M."/>
            <person name="Ortiz-Castellanos L."/>
            <person name="Pisabarro A.G."/>
            <person name="Rodriguez-Romero J."/>
            <person name="Ruiz-Herrera J."/>
            <person name="Ruiz-Vazquez R."/>
            <person name="Sanz C."/>
            <person name="Schackwitz W."/>
            <person name="Schmutz J."/>
            <person name="Shahriari M."/>
            <person name="Shelest E."/>
            <person name="Silva-Franco F."/>
            <person name="Soanes D."/>
            <person name="Syed K."/>
            <person name="Tagua V.G."/>
            <person name="Talbot N.J."/>
            <person name="Thon M."/>
            <person name="De vries R.P."/>
            <person name="Wiebenga A."/>
            <person name="Yadav J.S."/>
            <person name="Braun E.L."/>
            <person name="Baker S."/>
            <person name="Garre V."/>
            <person name="Horwitz B."/>
            <person name="Torres-Martinez S."/>
            <person name="Idnurm A."/>
            <person name="Herrera-Estrella A."/>
            <person name="Gabaldon T."/>
            <person name="Grigoriev I.V."/>
        </authorList>
    </citation>
    <scope>NUCLEOTIDE SEQUENCE [LARGE SCALE GENOMIC DNA]</scope>
    <source>
        <strain evidence="4">NRRL 1555(-)</strain>
    </source>
</reference>
<keyword evidence="1" id="KW-0175">Coiled coil</keyword>
<name>A0A163DAK0_PHYB8</name>
<feature type="coiled-coil region" evidence="1">
    <location>
        <begin position="152"/>
        <end position="186"/>
    </location>
</feature>
<dbReference type="AlphaFoldDB" id="A0A163DAK0"/>
<feature type="compositionally biased region" description="Basic and acidic residues" evidence="2">
    <location>
        <begin position="39"/>
        <end position="69"/>
    </location>
</feature>
<keyword evidence="4" id="KW-1185">Reference proteome</keyword>
<gene>
    <name evidence="3" type="ORF">PHYBLDRAFT_149147</name>
</gene>
<dbReference type="Proteomes" id="UP000077315">
    <property type="component" value="Unassembled WGS sequence"/>
</dbReference>
<organism evidence="3 4">
    <name type="scientific">Phycomyces blakesleeanus (strain ATCC 8743b / DSM 1359 / FGSC 10004 / NBRC 33097 / NRRL 1555)</name>
    <dbReference type="NCBI Taxonomy" id="763407"/>
    <lineage>
        <taxon>Eukaryota</taxon>
        <taxon>Fungi</taxon>
        <taxon>Fungi incertae sedis</taxon>
        <taxon>Mucoromycota</taxon>
        <taxon>Mucoromycotina</taxon>
        <taxon>Mucoromycetes</taxon>
        <taxon>Mucorales</taxon>
        <taxon>Phycomycetaceae</taxon>
        <taxon>Phycomyces</taxon>
    </lineage>
</organism>
<sequence length="263" mass="30235">MSTINRENARSPSPGTISHKITLVKDTLDSKSHVSPMNPKDKLSGQDTQHRSPLRDIYKDPLEFPRRSPSENGLGMVAYQENQIAPQTFKAHSPVSEEGERERERGVRLVVPPKPEQVNALPESKVSDQHMAQLRHKVYLVRQKREKGEECLRAEKKETRRLQEEVELMEEEIEEVENEIKDVQLSFESIPGYLELKEKVDITAQEAAETYQTVEEVKGMVEEMLASDEYHQTLQRQQTIDHLMNCITECMYEIQVLNPSAIA</sequence>
<dbReference type="GeneID" id="28993130"/>
<dbReference type="RefSeq" id="XP_018288020.1">
    <property type="nucleotide sequence ID" value="XM_018432224.1"/>
</dbReference>
<proteinExistence type="predicted"/>
<evidence type="ECO:0000313" key="3">
    <source>
        <dbReference type="EMBL" id="OAD69980.1"/>
    </source>
</evidence>
<protein>
    <submittedName>
        <fullName evidence="3">Uncharacterized protein</fullName>
    </submittedName>
</protein>
<evidence type="ECO:0000313" key="4">
    <source>
        <dbReference type="Proteomes" id="UP000077315"/>
    </source>
</evidence>
<dbReference type="OrthoDB" id="2275872at2759"/>
<dbReference type="VEuPathDB" id="FungiDB:PHYBLDRAFT_149147"/>
<feature type="compositionally biased region" description="Polar residues" evidence="2">
    <location>
        <begin position="1"/>
        <end position="16"/>
    </location>
</feature>
<evidence type="ECO:0000256" key="2">
    <source>
        <dbReference type="SAM" id="MobiDB-lite"/>
    </source>
</evidence>
<feature type="region of interest" description="Disordered" evidence="2">
    <location>
        <begin position="1"/>
        <end position="73"/>
    </location>
</feature>